<dbReference type="PANTHER" id="PTHR43289">
    <property type="entry name" value="MITOGEN-ACTIVATED PROTEIN KINASE KINASE KINASE 20-RELATED"/>
    <property type="match status" value="1"/>
</dbReference>
<evidence type="ECO:0000256" key="2">
    <source>
        <dbReference type="ARBA" id="ARBA00022527"/>
    </source>
</evidence>
<accession>A0ABZ1B8V8</accession>
<evidence type="ECO:0000256" key="7">
    <source>
        <dbReference type="SAM" id="MobiDB-lite"/>
    </source>
</evidence>
<evidence type="ECO:0000259" key="8">
    <source>
        <dbReference type="PROSITE" id="PS50011"/>
    </source>
</evidence>
<keyword evidence="2" id="KW-0723">Serine/threonine-protein kinase</keyword>
<sequence length="295" mass="30593">MELVGGEALSDVLARERRLPLGPTLDLLQQTAAGLAAAHAAGVVHRDVKPGNILVGDDGTVKITDFGIAWSASSVPLTQTGQVVGTAHYLSPEQAAGGKAGPASDVYALGLIGYECLAGRRAFDGENSVQIALKQLRDVPDELPGDVPENVRHLIGRALLKDPDARFPDGAAFWAAVTDVLAGRMLTPPPRDGGTRQFAALSPASVPGRRRTRRLLAPLAAVLVGAGVALAGTQFLGNSPPPVTEEAGSSPVVLVADDYVGRPVGRSRPSSARWASPSSGSPRRRRRRAPGLSPA</sequence>
<keyword evidence="6" id="KW-0067">ATP-binding</keyword>
<dbReference type="EMBL" id="CP141261">
    <property type="protein sequence ID" value="WRL67239.1"/>
    <property type="molecule type" value="Genomic_DNA"/>
</dbReference>
<dbReference type="GO" id="GO:0016301">
    <property type="term" value="F:kinase activity"/>
    <property type="evidence" value="ECO:0007669"/>
    <property type="project" value="UniProtKB-KW"/>
</dbReference>
<organism evidence="9 10">
    <name type="scientific">Blastococcus brunescens</name>
    <dbReference type="NCBI Taxonomy" id="1564165"/>
    <lineage>
        <taxon>Bacteria</taxon>
        <taxon>Bacillati</taxon>
        <taxon>Actinomycetota</taxon>
        <taxon>Actinomycetes</taxon>
        <taxon>Geodermatophilales</taxon>
        <taxon>Geodermatophilaceae</taxon>
        <taxon>Blastococcus</taxon>
    </lineage>
</organism>
<dbReference type="Gene3D" id="1.10.510.10">
    <property type="entry name" value="Transferase(Phosphotransferase) domain 1"/>
    <property type="match status" value="1"/>
</dbReference>
<feature type="compositionally biased region" description="Low complexity" evidence="7">
    <location>
        <begin position="266"/>
        <end position="281"/>
    </location>
</feature>
<evidence type="ECO:0000313" key="10">
    <source>
        <dbReference type="Proteomes" id="UP001324287"/>
    </source>
</evidence>
<keyword evidence="3" id="KW-0808">Transferase</keyword>
<dbReference type="PANTHER" id="PTHR43289:SF6">
    <property type="entry name" value="SERINE_THREONINE-PROTEIN KINASE NEKL-3"/>
    <property type="match status" value="1"/>
</dbReference>
<dbReference type="Pfam" id="PF00069">
    <property type="entry name" value="Pkinase"/>
    <property type="match status" value="1"/>
</dbReference>
<dbReference type="CDD" id="cd14014">
    <property type="entry name" value="STKc_PknB_like"/>
    <property type="match status" value="1"/>
</dbReference>
<dbReference type="InterPro" id="IPR011009">
    <property type="entry name" value="Kinase-like_dom_sf"/>
</dbReference>
<feature type="region of interest" description="Disordered" evidence="7">
    <location>
        <begin position="264"/>
        <end position="295"/>
    </location>
</feature>
<dbReference type="EC" id="2.7.11.1" evidence="1"/>
<dbReference type="PROSITE" id="PS00108">
    <property type="entry name" value="PROTEIN_KINASE_ST"/>
    <property type="match status" value="1"/>
</dbReference>
<keyword evidence="10" id="KW-1185">Reference proteome</keyword>
<name>A0ABZ1B8V8_9ACTN</name>
<dbReference type="SUPFAM" id="SSF56112">
    <property type="entry name" value="Protein kinase-like (PK-like)"/>
    <property type="match status" value="1"/>
</dbReference>
<protein>
    <recommendedName>
        <fullName evidence="1">non-specific serine/threonine protein kinase</fullName>
        <ecNumber evidence="1">2.7.11.1</ecNumber>
    </recommendedName>
</protein>
<keyword evidence="5 9" id="KW-0418">Kinase</keyword>
<dbReference type="PROSITE" id="PS50011">
    <property type="entry name" value="PROTEIN_KINASE_DOM"/>
    <property type="match status" value="1"/>
</dbReference>
<evidence type="ECO:0000256" key="5">
    <source>
        <dbReference type="ARBA" id="ARBA00022777"/>
    </source>
</evidence>
<reference evidence="9 10" key="1">
    <citation type="submission" date="2023-12" db="EMBL/GenBank/DDBJ databases">
        <title>Blastococcus brunescens sp. nov., an actonobacterium isolated from sandstone collected in sahara desert.</title>
        <authorList>
            <person name="Gtari M."/>
            <person name="Ghodhbane F."/>
        </authorList>
    </citation>
    <scope>NUCLEOTIDE SEQUENCE [LARGE SCALE GENOMIC DNA]</scope>
    <source>
        <strain evidence="9 10">BMG 8361</strain>
    </source>
</reference>
<dbReference type="SMART" id="SM00220">
    <property type="entry name" value="S_TKc"/>
    <property type="match status" value="1"/>
</dbReference>
<gene>
    <name evidence="9" type="ORF">U6N30_30405</name>
</gene>
<dbReference type="InterPro" id="IPR000719">
    <property type="entry name" value="Prot_kinase_dom"/>
</dbReference>
<evidence type="ECO:0000313" key="9">
    <source>
        <dbReference type="EMBL" id="WRL67239.1"/>
    </source>
</evidence>
<evidence type="ECO:0000256" key="4">
    <source>
        <dbReference type="ARBA" id="ARBA00022741"/>
    </source>
</evidence>
<dbReference type="RefSeq" id="WP_324278546.1">
    <property type="nucleotide sequence ID" value="NZ_CP141261.1"/>
</dbReference>
<evidence type="ECO:0000256" key="1">
    <source>
        <dbReference type="ARBA" id="ARBA00012513"/>
    </source>
</evidence>
<dbReference type="Proteomes" id="UP001324287">
    <property type="component" value="Chromosome"/>
</dbReference>
<proteinExistence type="predicted"/>
<evidence type="ECO:0000256" key="3">
    <source>
        <dbReference type="ARBA" id="ARBA00022679"/>
    </source>
</evidence>
<evidence type="ECO:0000256" key="6">
    <source>
        <dbReference type="ARBA" id="ARBA00022840"/>
    </source>
</evidence>
<dbReference type="InterPro" id="IPR008271">
    <property type="entry name" value="Ser/Thr_kinase_AS"/>
</dbReference>
<feature type="domain" description="Protein kinase" evidence="8">
    <location>
        <begin position="1"/>
        <end position="181"/>
    </location>
</feature>
<keyword evidence="4" id="KW-0547">Nucleotide-binding</keyword>